<proteinExistence type="predicted"/>
<dbReference type="Proteomes" id="UP001219518">
    <property type="component" value="Unassembled WGS sequence"/>
</dbReference>
<name>A0AAE1HXV6_9NEOP</name>
<accession>A0AAE1HXV6</accession>
<protein>
    <submittedName>
        <fullName evidence="1">BAG-associated GRAM protein 1</fullName>
    </submittedName>
</protein>
<dbReference type="EMBL" id="JAHWGI010001386">
    <property type="protein sequence ID" value="KAK3929201.1"/>
    <property type="molecule type" value="Genomic_DNA"/>
</dbReference>
<gene>
    <name evidence="1" type="ORF">KUF71_002871</name>
</gene>
<organism evidence="1 2">
    <name type="scientific">Frankliniella fusca</name>
    <dbReference type="NCBI Taxonomy" id="407009"/>
    <lineage>
        <taxon>Eukaryota</taxon>
        <taxon>Metazoa</taxon>
        <taxon>Ecdysozoa</taxon>
        <taxon>Arthropoda</taxon>
        <taxon>Hexapoda</taxon>
        <taxon>Insecta</taxon>
        <taxon>Pterygota</taxon>
        <taxon>Neoptera</taxon>
        <taxon>Paraneoptera</taxon>
        <taxon>Thysanoptera</taxon>
        <taxon>Terebrantia</taxon>
        <taxon>Thripoidea</taxon>
        <taxon>Thripidae</taxon>
        <taxon>Frankliniella</taxon>
    </lineage>
</organism>
<sequence length="189" mass="21719">MFDKAEYDVSKKLYHFRLTDQKTSGVGGAAPLAVDENLMQIMQQYYSVKLECINKYLTSKGLPPISTSILRVAYETTSHNSLNEDERKLVSSVLAHSSLQVINKHYVADTVEGQSRAQMALRKTQGLLLLKQDMMSNPDFYGRELKEEDVVKKFIRKREEHRVYETLLLPIESKVINVIKQIRSTYQTS</sequence>
<reference evidence="1" key="2">
    <citation type="journal article" date="2023" name="BMC Genomics">
        <title>Pest status, molecular evolution, and epigenetic factors derived from the genome assembly of Frankliniella fusca, a thysanopteran phytovirus vector.</title>
        <authorList>
            <person name="Catto M.A."/>
            <person name="Labadie P.E."/>
            <person name="Jacobson A.L."/>
            <person name="Kennedy G.G."/>
            <person name="Srinivasan R."/>
            <person name="Hunt B.G."/>
        </authorList>
    </citation>
    <scope>NUCLEOTIDE SEQUENCE</scope>
    <source>
        <strain evidence="1">PL_HMW_Pooled</strain>
    </source>
</reference>
<evidence type="ECO:0000313" key="2">
    <source>
        <dbReference type="Proteomes" id="UP001219518"/>
    </source>
</evidence>
<keyword evidence="2" id="KW-1185">Reference proteome</keyword>
<evidence type="ECO:0000313" key="1">
    <source>
        <dbReference type="EMBL" id="KAK3929201.1"/>
    </source>
</evidence>
<reference evidence="1" key="1">
    <citation type="submission" date="2021-07" db="EMBL/GenBank/DDBJ databases">
        <authorList>
            <person name="Catto M.A."/>
            <person name="Jacobson A."/>
            <person name="Kennedy G."/>
            <person name="Labadie P."/>
            <person name="Hunt B.G."/>
            <person name="Srinivasan R."/>
        </authorList>
    </citation>
    <scope>NUCLEOTIDE SEQUENCE</scope>
    <source>
        <strain evidence="1">PL_HMW_Pooled</strain>
        <tissue evidence="1">Head</tissue>
    </source>
</reference>
<comment type="caution">
    <text evidence="1">The sequence shown here is derived from an EMBL/GenBank/DDBJ whole genome shotgun (WGS) entry which is preliminary data.</text>
</comment>
<dbReference type="AlphaFoldDB" id="A0AAE1HXV6"/>